<reference evidence="6" key="1">
    <citation type="submission" date="2012-07" db="EMBL/GenBank/DDBJ databases">
        <title>Genomic structure, molecular evolution, and diversity of the conotoxins.</title>
        <authorList>
            <person name="Wu Y."/>
            <person name="Wang L."/>
            <person name="Zhou M."/>
            <person name="Ren Z."/>
            <person name="Zhu X."/>
            <person name="You Y."/>
            <person name="Qiang Y."/>
            <person name="Qin M."/>
            <person name="Luo S."/>
            <person name="Xu A."/>
        </authorList>
    </citation>
    <scope>NUCLEOTIDE SEQUENCE</scope>
</reference>
<protein>
    <submittedName>
        <fullName evidence="6">A superfamily conotoxin Ec1.5</fullName>
    </submittedName>
</protein>
<evidence type="ECO:0000256" key="1">
    <source>
        <dbReference type="ARBA" id="ARBA00004613"/>
    </source>
</evidence>
<dbReference type="GO" id="GO:0005576">
    <property type="term" value="C:extracellular region"/>
    <property type="evidence" value="ECO:0007669"/>
    <property type="project" value="UniProtKB-SubCell"/>
</dbReference>
<proteinExistence type="evidence at transcript level"/>
<evidence type="ECO:0000256" key="3">
    <source>
        <dbReference type="ARBA" id="ARBA00022525"/>
    </source>
</evidence>
<dbReference type="InterPro" id="IPR009958">
    <property type="entry name" value="Conotoxin_a-typ"/>
</dbReference>
<evidence type="ECO:0000256" key="2">
    <source>
        <dbReference type="ARBA" id="ARBA00006077"/>
    </source>
</evidence>
<dbReference type="GO" id="GO:0030550">
    <property type="term" value="F:acetylcholine receptor inhibitor activity"/>
    <property type="evidence" value="ECO:0007669"/>
    <property type="project" value="InterPro"/>
</dbReference>
<sequence length="62" mass="6708">MGMRMMFIVFLLVVFASSVTLDRASRGRYIPVVDRASALMAQADLRGCCSNPPCARLNPACG</sequence>
<accession>S4UJD8</accession>
<keyword evidence="3" id="KW-0964">Secreted</keyword>
<comment type="subcellular location">
    <subcellularLocation>
        <location evidence="1">Secreted</location>
    </subcellularLocation>
</comment>
<keyword evidence="4" id="KW-0800">Toxin</keyword>
<dbReference type="AlphaFoldDB" id="S4UJD8"/>
<comment type="similarity">
    <text evidence="2">Belongs to the conotoxin A superfamily.</text>
</comment>
<feature type="signal peptide" evidence="5">
    <location>
        <begin position="1"/>
        <end position="18"/>
    </location>
</feature>
<evidence type="ECO:0000256" key="5">
    <source>
        <dbReference type="SAM" id="SignalP"/>
    </source>
</evidence>
<name>S4UJD8_CONEM</name>
<feature type="chain" id="PRO_5004523829" evidence="5">
    <location>
        <begin position="19"/>
        <end position="62"/>
    </location>
</feature>
<dbReference type="Pfam" id="PF07365">
    <property type="entry name" value="Toxin_8"/>
    <property type="match status" value="1"/>
</dbReference>
<organism evidence="6">
    <name type="scientific">Conus emaciatus</name>
    <name type="common">False virgin cone</name>
    <dbReference type="NCBI Taxonomy" id="89442"/>
    <lineage>
        <taxon>Eukaryota</taxon>
        <taxon>Metazoa</taxon>
        <taxon>Spiralia</taxon>
        <taxon>Lophotrochozoa</taxon>
        <taxon>Mollusca</taxon>
        <taxon>Gastropoda</taxon>
        <taxon>Caenogastropoda</taxon>
        <taxon>Neogastropoda</taxon>
        <taxon>Conoidea</taxon>
        <taxon>Conidae</taxon>
        <taxon>Conus</taxon>
        <taxon>Virgiconus</taxon>
    </lineage>
</organism>
<dbReference type="EMBL" id="JX293440">
    <property type="protein sequence ID" value="AGK23180.1"/>
    <property type="molecule type" value="mRNA"/>
</dbReference>
<evidence type="ECO:0000256" key="4">
    <source>
        <dbReference type="ARBA" id="ARBA00022656"/>
    </source>
</evidence>
<evidence type="ECO:0000313" key="6">
    <source>
        <dbReference type="EMBL" id="AGK23180.1"/>
    </source>
</evidence>
<keyword evidence="5" id="KW-0732">Signal</keyword>
<dbReference type="GO" id="GO:0090729">
    <property type="term" value="F:toxin activity"/>
    <property type="evidence" value="ECO:0007669"/>
    <property type="project" value="UniProtKB-KW"/>
</dbReference>